<name>A0AAP0M3W0_9ROSI</name>
<dbReference type="InterPro" id="IPR004158">
    <property type="entry name" value="DUF247_pln"/>
</dbReference>
<dbReference type="PANTHER" id="PTHR31170:SF9">
    <property type="entry name" value="PROTEIN, PUTATIVE (DUF247)-RELATED"/>
    <property type="match status" value="1"/>
</dbReference>
<feature type="transmembrane region" description="Helical" evidence="1">
    <location>
        <begin position="836"/>
        <end position="856"/>
    </location>
</feature>
<keyword evidence="1" id="KW-0472">Membrane</keyword>
<protein>
    <submittedName>
        <fullName evidence="2">Uncharacterized protein</fullName>
    </submittedName>
</protein>
<keyword evidence="3" id="KW-1185">Reference proteome</keyword>
<reference evidence="2 3" key="1">
    <citation type="submission" date="2024-05" db="EMBL/GenBank/DDBJ databases">
        <title>Haplotype-resolved chromosome-level genome assembly of Huyou (Citrus changshanensis).</title>
        <authorList>
            <person name="Miao C."/>
            <person name="Chen W."/>
            <person name="Wu Y."/>
            <person name="Wang L."/>
            <person name="Zhao S."/>
            <person name="Grierson D."/>
            <person name="Xu C."/>
            <person name="Chen K."/>
        </authorList>
    </citation>
    <scope>NUCLEOTIDE SEQUENCE [LARGE SCALE GENOMIC DNA]</scope>
    <source>
        <strain evidence="2">01-14</strain>
        <tissue evidence="2">Leaf</tissue>
    </source>
</reference>
<keyword evidence="1" id="KW-0812">Transmembrane</keyword>
<organism evidence="2 3">
    <name type="scientific">Citrus x changshan-huyou</name>
    <dbReference type="NCBI Taxonomy" id="2935761"/>
    <lineage>
        <taxon>Eukaryota</taxon>
        <taxon>Viridiplantae</taxon>
        <taxon>Streptophyta</taxon>
        <taxon>Embryophyta</taxon>
        <taxon>Tracheophyta</taxon>
        <taxon>Spermatophyta</taxon>
        <taxon>Magnoliopsida</taxon>
        <taxon>eudicotyledons</taxon>
        <taxon>Gunneridae</taxon>
        <taxon>Pentapetalae</taxon>
        <taxon>rosids</taxon>
        <taxon>malvids</taxon>
        <taxon>Sapindales</taxon>
        <taxon>Rutaceae</taxon>
        <taxon>Aurantioideae</taxon>
        <taxon>Citrus</taxon>
    </lineage>
</organism>
<keyword evidence="1" id="KW-1133">Transmembrane helix</keyword>
<gene>
    <name evidence="2" type="ORF">WN944_004854</name>
</gene>
<evidence type="ECO:0000313" key="2">
    <source>
        <dbReference type="EMBL" id="KAK9194152.1"/>
    </source>
</evidence>
<sequence length="857" mass="100622">MPKNSSINIGSIEERKELLIDIEENLEPQAECCIYRVSNEIRKVNEEAYTPKMISIGPLHHGKAELAGMEKQKIRYKREFAKRIRKETWDEIVDFLEKHEQRIRNCYDETCKLRTLEFITMILYDAVFIIEFFLRVYYRDVCDFLVEKTNVRSNVWLDLQLLENQLPYFVLEDLYTIAFPNLNSRSNGEDYPASFLLLSYSFINDGELSGMPNKADFKHFTDLRRYIMTKNYRAGSEQSRGFIKDLPCALKLHESGVKFKRKEGDQCFLDLSIEKKKYCALIGIPWLEPEQHELQIPRFEVFDETEALIRNVMALEQCHYPFETHVCSYFEFMDSLVDTEQDVDLLVDAGVISNNLGDSARAVKMFNSLCSQIYFNDSDYYSIVKDLKAHYDNPWNHTKATLKRVYFSNLWRGTGTVAAIVERNDLIRFDSLKVHKEWLIDEEQENLEPQPECCIYRVPKALRKANEEAYTPQVISIGPLHYGQKELAYMEKQKIRFRREFSKRITPEIWQEMVGFLQHHEQHIHHCYEETSNLKKLEFITMILYDAVFIIGLFLRSFEWRIRIRSLPPYKPLLRTTIRYDLLLLENQLPYFVLEELYEIAFPNNTNNPSLLILSCQYFRDALFNEDNILNLSNFEAEVKHFTDLKRHLLTYTYLRPQSRGVTPDLPCAIKLQESGVKFKQRVQGKCLIDINFDKKKTLGIPFSWLKLKVHELQIPPINIYDQTESVFRNLMALEQCHYPHETLVCNYINLVDALINNEEDVNLLVEAGIISIHGGNNAKVANLFNKLGDYILLDRSCYCDIFRDLKAHYDNPWNHAMATLKRVYFNNLWRSTGTVAAILLLVLTLVQAICSILQVV</sequence>
<evidence type="ECO:0000313" key="3">
    <source>
        <dbReference type="Proteomes" id="UP001428341"/>
    </source>
</evidence>
<dbReference type="EMBL" id="JBCGBO010000006">
    <property type="protein sequence ID" value="KAK9194152.1"/>
    <property type="molecule type" value="Genomic_DNA"/>
</dbReference>
<proteinExistence type="predicted"/>
<accession>A0AAP0M3W0</accession>
<dbReference type="PANTHER" id="PTHR31170">
    <property type="entry name" value="BNAC04G53230D PROTEIN"/>
    <property type="match status" value="1"/>
</dbReference>
<dbReference type="Pfam" id="PF03140">
    <property type="entry name" value="DUF247"/>
    <property type="match status" value="2"/>
</dbReference>
<dbReference type="AlphaFoldDB" id="A0AAP0M3W0"/>
<dbReference type="Proteomes" id="UP001428341">
    <property type="component" value="Unassembled WGS sequence"/>
</dbReference>
<evidence type="ECO:0000256" key="1">
    <source>
        <dbReference type="SAM" id="Phobius"/>
    </source>
</evidence>
<comment type="caution">
    <text evidence="2">The sequence shown here is derived from an EMBL/GenBank/DDBJ whole genome shotgun (WGS) entry which is preliminary data.</text>
</comment>